<reference evidence="2" key="1">
    <citation type="submission" date="2020-10" db="EMBL/GenBank/DDBJ databases">
        <authorList>
            <person name="Kadnikov V."/>
            <person name="Beletsky A.V."/>
            <person name="Mardanov A.V."/>
            <person name="Karnachuk O.V."/>
            <person name="Ravin N.V."/>
        </authorList>
    </citation>
    <scope>NUCLEOTIDE SEQUENCE</scope>
    <source>
        <strain evidence="2">Bu02</strain>
    </source>
</reference>
<evidence type="ECO:0000313" key="2">
    <source>
        <dbReference type="EMBL" id="QUL99689.1"/>
    </source>
</evidence>
<name>A0AAT9LGA3_9FIRM</name>
<protein>
    <submittedName>
        <fullName evidence="2">PIN domain-containing protein</fullName>
    </submittedName>
</protein>
<feature type="domain" description="PIN" evidence="1">
    <location>
        <begin position="4"/>
        <end position="119"/>
    </location>
</feature>
<dbReference type="AlphaFoldDB" id="A0AAT9LGA3"/>
<evidence type="ECO:0000259" key="1">
    <source>
        <dbReference type="SMART" id="SM00670"/>
    </source>
</evidence>
<accession>A0AAT9LGA3</accession>
<proteinExistence type="predicted"/>
<dbReference type="KEGG" id="fcz:IMF26_09355"/>
<dbReference type="InterPro" id="IPR029060">
    <property type="entry name" value="PIN-like_dom_sf"/>
</dbReference>
<reference evidence="2" key="2">
    <citation type="journal article" date="2023" name="Biology">
        <title>Prokaryotic Life Associated with Coal-Fire Gas Vents Revealed by Metagenomics.</title>
        <authorList>
            <person name="Kadnikov V.V."/>
            <person name="Mardanov A.V."/>
            <person name="Beletsky A.V."/>
            <person name="Karnachuk O.V."/>
            <person name="Ravin N.V."/>
        </authorList>
    </citation>
    <scope>NUCLEOTIDE SEQUENCE</scope>
    <source>
        <strain evidence="2">Bu02</strain>
    </source>
</reference>
<dbReference type="Pfam" id="PF13470">
    <property type="entry name" value="PIN_3"/>
    <property type="match status" value="1"/>
</dbReference>
<dbReference type="SUPFAM" id="SSF88723">
    <property type="entry name" value="PIN domain-like"/>
    <property type="match status" value="1"/>
</dbReference>
<gene>
    <name evidence="2" type="ORF">IMF26_09355</name>
</gene>
<dbReference type="CDD" id="cd09854">
    <property type="entry name" value="PIN_VapC-like"/>
    <property type="match status" value="1"/>
</dbReference>
<dbReference type="InterPro" id="IPR002716">
    <property type="entry name" value="PIN_dom"/>
</dbReference>
<dbReference type="SMART" id="SM00670">
    <property type="entry name" value="PINc"/>
    <property type="match status" value="1"/>
</dbReference>
<organism evidence="2">
    <name type="scientific">Candidatus Fermentithermobacillus carboniphilus</name>
    <dbReference type="NCBI Taxonomy" id="3085328"/>
    <lineage>
        <taxon>Bacteria</taxon>
        <taxon>Bacillati</taxon>
        <taxon>Bacillota</taxon>
        <taxon>Candidatus Fermentithermobacillia</taxon>
        <taxon>Candidatus Fermentithermobacillales</taxon>
        <taxon>Candidatus Fermentithermobacillaceae</taxon>
        <taxon>Candidatus Fermentithermobacillus</taxon>
    </lineage>
</organism>
<dbReference type="EMBL" id="CP062796">
    <property type="protein sequence ID" value="QUL99689.1"/>
    <property type="molecule type" value="Genomic_DNA"/>
</dbReference>
<sequence length="155" mass="17144">MPMKRVFLDASCWVAAAGSATVGSSLILKLARASHVRLVATRRVLQEAEYNIRTKMGEESLLRYYQLLGSVELELVSPVTSEEEAKWLSLVTPKDAHVLAGAAKAKADVLISLDRRHILTERAREGFPIPVQDTGEFLRGIAEKVESQRRDCGEP</sequence>